<evidence type="ECO:0000313" key="15">
    <source>
        <dbReference type="Proteomes" id="UP000019478"/>
    </source>
</evidence>
<evidence type="ECO:0000256" key="3">
    <source>
        <dbReference type="ARBA" id="ARBA00022516"/>
    </source>
</evidence>
<evidence type="ECO:0000313" key="14">
    <source>
        <dbReference type="EMBL" id="EXJ80659.1"/>
    </source>
</evidence>
<evidence type="ECO:0000256" key="5">
    <source>
        <dbReference type="ARBA" id="ARBA00022824"/>
    </source>
</evidence>
<evidence type="ECO:0008006" key="16">
    <source>
        <dbReference type="Google" id="ProtNLM"/>
    </source>
</evidence>
<comment type="caution">
    <text evidence="14">The sequence shown here is derived from an EMBL/GenBank/DDBJ whole genome shotgun (WGS) entry which is preliminary data.</text>
</comment>
<comment type="subcellular location">
    <subcellularLocation>
        <location evidence="1">Endoplasmic reticulum membrane</location>
        <topology evidence="1">Multi-pass membrane protein</topology>
    </subcellularLocation>
</comment>
<keyword evidence="11" id="KW-1207">Sterol metabolism</keyword>
<dbReference type="PANTHER" id="PTHR15451">
    <property type="entry name" value="ERGOSTEROL BIOSYNTHETIC PROTEIN 28-RELATED"/>
    <property type="match status" value="1"/>
</dbReference>
<dbReference type="GO" id="GO:0030674">
    <property type="term" value="F:protein-macromolecule adaptor activity"/>
    <property type="evidence" value="ECO:0007669"/>
    <property type="project" value="TreeGrafter"/>
</dbReference>
<feature type="transmembrane region" description="Helical" evidence="13">
    <location>
        <begin position="74"/>
        <end position="90"/>
    </location>
</feature>
<evidence type="ECO:0000256" key="8">
    <source>
        <dbReference type="ARBA" id="ARBA00023011"/>
    </source>
</evidence>
<keyword evidence="7 13" id="KW-1133">Transmembrane helix</keyword>
<sequence length="151" mass="16275">MASVLPPSEGYLPLFILFVSSLITVGVTAIGNAIQCYTTLSYTQRLYPGQASTAPGKPSNVQSSLATPLSSRTFGTWTLAVGIVRVFAAYHINEASWYQMQMLTNVVGLVHFGLEAFVYKTSPPSGPWLAPVSVASIGTLWSIAQYGYYVK</sequence>
<keyword evidence="12" id="KW-0753">Steroid metabolism</keyword>
<evidence type="ECO:0000256" key="9">
    <source>
        <dbReference type="ARBA" id="ARBA00023098"/>
    </source>
</evidence>
<dbReference type="AlphaFoldDB" id="W9YEB9"/>
<dbReference type="EMBL" id="AMGY01000006">
    <property type="protein sequence ID" value="EXJ80659.1"/>
    <property type="molecule type" value="Genomic_DNA"/>
</dbReference>
<evidence type="ECO:0000256" key="2">
    <source>
        <dbReference type="ARBA" id="ARBA00005377"/>
    </source>
</evidence>
<dbReference type="OrthoDB" id="6485510at2759"/>
<evidence type="ECO:0000256" key="6">
    <source>
        <dbReference type="ARBA" id="ARBA00022955"/>
    </source>
</evidence>
<keyword evidence="10 13" id="KW-0472">Membrane</keyword>
<feature type="transmembrane region" description="Helical" evidence="13">
    <location>
        <begin position="128"/>
        <end position="149"/>
    </location>
</feature>
<comment type="similarity">
    <text evidence="2">Belongs to the ERG28 family.</text>
</comment>
<dbReference type="InterPro" id="IPR005352">
    <property type="entry name" value="Erg28"/>
</dbReference>
<evidence type="ECO:0000256" key="11">
    <source>
        <dbReference type="ARBA" id="ARBA00023166"/>
    </source>
</evidence>
<dbReference type="GO" id="GO:0005789">
    <property type="term" value="C:endoplasmic reticulum membrane"/>
    <property type="evidence" value="ECO:0007669"/>
    <property type="project" value="UniProtKB-SubCell"/>
</dbReference>
<name>W9YEB9_9EURO</name>
<dbReference type="PANTHER" id="PTHR15451:SF19">
    <property type="entry name" value="ERGOSTEROL BIOSYNTHETIC PROTEIN 28 HOMOLOG"/>
    <property type="match status" value="1"/>
</dbReference>
<feature type="transmembrane region" description="Helical" evidence="13">
    <location>
        <begin position="12"/>
        <end position="34"/>
    </location>
</feature>
<evidence type="ECO:0000256" key="10">
    <source>
        <dbReference type="ARBA" id="ARBA00023136"/>
    </source>
</evidence>
<accession>W9YEB9</accession>
<evidence type="ECO:0000256" key="7">
    <source>
        <dbReference type="ARBA" id="ARBA00022989"/>
    </source>
</evidence>
<protein>
    <recommendedName>
        <fullName evidence="16">Ergosterol biosynthetic protein 28</fullName>
    </recommendedName>
</protein>
<dbReference type="Pfam" id="PF03694">
    <property type="entry name" value="Erg28"/>
    <property type="match status" value="1"/>
</dbReference>
<evidence type="ECO:0000256" key="12">
    <source>
        <dbReference type="ARBA" id="ARBA00023221"/>
    </source>
</evidence>
<gene>
    <name evidence="14" type="ORF">A1O3_06943</name>
</gene>
<dbReference type="HOGENOM" id="CLU_114589_0_0_1"/>
<keyword evidence="4 13" id="KW-0812">Transmembrane</keyword>
<evidence type="ECO:0000256" key="13">
    <source>
        <dbReference type="SAM" id="Phobius"/>
    </source>
</evidence>
<evidence type="ECO:0000256" key="4">
    <source>
        <dbReference type="ARBA" id="ARBA00022692"/>
    </source>
</evidence>
<dbReference type="Proteomes" id="UP000019478">
    <property type="component" value="Unassembled WGS sequence"/>
</dbReference>
<keyword evidence="3" id="KW-0444">Lipid biosynthesis</keyword>
<dbReference type="GO" id="GO:0016126">
    <property type="term" value="P:sterol biosynthetic process"/>
    <property type="evidence" value="ECO:0007669"/>
    <property type="project" value="UniProtKB-KW"/>
</dbReference>
<organism evidence="14 15">
    <name type="scientific">Capronia epimyces CBS 606.96</name>
    <dbReference type="NCBI Taxonomy" id="1182542"/>
    <lineage>
        <taxon>Eukaryota</taxon>
        <taxon>Fungi</taxon>
        <taxon>Dikarya</taxon>
        <taxon>Ascomycota</taxon>
        <taxon>Pezizomycotina</taxon>
        <taxon>Eurotiomycetes</taxon>
        <taxon>Chaetothyriomycetidae</taxon>
        <taxon>Chaetothyriales</taxon>
        <taxon>Herpotrichiellaceae</taxon>
        <taxon>Capronia</taxon>
    </lineage>
</organism>
<dbReference type="eggNOG" id="KOG3455">
    <property type="taxonomic scope" value="Eukaryota"/>
</dbReference>
<dbReference type="GeneID" id="19171047"/>
<reference evidence="14 15" key="1">
    <citation type="submission" date="2013-03" db="EMBL/GenBank/DDBJ databases">
        <title>The Genome Sequence of Capronia epimyces CBS 606.96.</title>
        <authorList>
            <consortium name="The Broad Institute Genomics Platform"/>
            <person name="Cuomo C."/>
            <person name="de Hoog S."/>
            <person name="Gorbushina A."/>
            <person name="Walker B."/>
            <person name="Young S.K."/>
            <person name="Zeng Q."/>
            <person name="Gargeya S."/>
            <person name="Fitzgerald M."/>
            <person name="Haas B."/>
            <person name="Abouelleil A."/>
            <person name="Allen A.W."/>
            <person name="Alvarado L."/>
            <person name="Arachchi H.M."/>
            <person name="Berlin A.M."/>
            <person name="Chapman S.B."/>
            <person name="Gainer-Dewar J."/>
            <person name="Goldberg J."/>
            <person name="Griggs A."/>
            <person name="Gujja S."/>
            <person name="Hansen M."/>
            <person name="Howarth C."/>
            <person name="Imamovic A."/>
            <person name="Ireland A."/>
            <person name="Larimer J."/>
            <person name="McCowan C."/>
            <person name="Murphy C."/>
            <person name="Pearson M."/>
            <person name="Poon T.W."/>
            <person name="Priest M."/>
            <person name="Roberts A."/>
            <person name="Saif S."/>
            <person name="Shea T."/>
            <person name="Sisk P."/>
            <person name="Sykes S."/>
            <person name="Wortman J."/>
            <person name="Nusbaum C."/>
            <person name="Birren B."/>
        </authorList>
    </citation>
    <scope>NUCLEOTIDE SEQUENCE [LARGE SCALE GENOMIC DNA]</scope>
    <source>
        <strain evidence="14 15">CBS 606.96</strain>
    </source>
</reference>
<keyword evidence="9" id="KW-0443">Lipid metabolism</keyword>
<dbReference type="STRING" id="1182542.W9YEB9"/>
<keyword evidence="8" id="KW-0756">Sterol biosynthesis</keyword>
<dbReference type="RefSeq" id="XP_007735247.1">
    <property type="nucleotide sequence ID" value="XM_007737057.1"/>
</dbReference>
<keyword evidence="5" id="KW-0256">Endoplasmic reticulum</keyword>
<keyword evidence="6" id="KW-0752">Steroid biosynthesis</keyword>
<evidence type="ECO:0000256" key="1">
    <source>
        <dbReference type="ARBA" id="ARBA00004477"/>
    </source>
</evidence>
<keyword evidence="15" id="KW-1185">Reference proteome</keyword>
<proteinExistence type="inferred from homology"/>